<evidence type="ECO:0000256" key="7">
    <source>
        <dbReference type="ARBA" id="ARBA00022692"/>
    </source>
</evidence>
<evidence type="ECO:0000313" key="21">
    <source>
        <dbReference type="EMBL" id="GEK38238.1"/>
    </source>
</evidence>
<name>A0A510WGF3_ENTTH</name>
<dbReference type="Proteomes" id="UP000321361">
    <property type="component" value="Unassembled WGS sequence"/>
</dbReference>
<keyword evidence="10 17" id="KW-0472">Membrane</keyword>
<keyword evidence="7 17" id="KW-0812">Transmembrane</keyword>
<feature type="transmembrane region" description="Helical" evidence="17">
    <location>
        <begin position="274"/>
        <end position="295"/>
    </location>
</feature>
<feature type="transmembrane region" description="Helical" evidence="17">
    <location>
        <begin position="378"/>
        <end position="404"/>
    </location>
</feature>
<dbReference type="Pfam" id="PF02378">
    <property type="entry name" value="PTS_EIIC"/>
    <property type="match status" value="1"/>
</dbReference>
<dbReference type="PROSITE" id="PS00371">
    <property type="entry name" value="PTS_EIIA_TYPE_1_HIS"/>
    <property type="match status" value="1"/>
</dbReference>
<evidence type="ECO:0000256" key="14">
    <source>
        <dbReference type="ARBA" id="ARBA00074554"/>
    </source>
</evidence>
<evidence type="ECO:0000256" key="2">
    <source>
        <dbReference type="ARBA" id="ARBA00022448"/>
    </source>
</evidence>
<evidence type="ECO:0000259" key="20">
    <source>
        <dbReference type="PROSITE" id="PS51103"/>
    </source>
</evidence>
<dbReference type="InterPro" id="IPR001996">
    <property type="entry name" value="PTS_IIB_1"/>
</dbReference>
<evidence type="ECO:0000256" key="10">
    <source>
        <dbReference type="ARBA" id="ARBA00023136"/>
    </source>
</evidence>
<dbReference type="PROSITE" id="PS51103">
    <property type="entry name" value="PTS_EIIC_TYPE_1"/>
    <property type="match status" value="1"/>
</dbReference>
<keyword evidence="2" id="KW-0813">Transport</keyword>
<feature type="transmembrane region" description="Helical" evidence="17">
    <location>
        <begin position="315"/>
        <end position="335"/>
    </location>
</feature>
<dbReference type="NCBIfam" id="TIGR01995">
    <property type="entry name" value="PTS-II-ABC-beta"/>
    <property type="match status" value="1"/>
</dbReference>
<evidence type="ECO:0000256" key="12">
    <source>
        <dbReference type="ARBA" id="ARBA00045139"/>
    </source>
</evidence>
<dbReference type="Pfam" id="PF00358">
    <property type="entry name" value="PTS_EIIA_1"/>
    <property type="match status" value="1"/>
</dbReference>
<evidence type="ECO:0000256" key="17">
    <source>
        <dbReference type="SAM" id="Phobius"/>
    </source>
</evidence>
<feature type="transmembrane region" description="Helical" evidence="17">
    <location>
        <begin position="107"/>
        <end position="130"/>
    </location>
</feature>
<dbReference type="EMBL" id="BJUG01000020">
    <property type="protein sequence ID" value="GEK38238.1"/>
    <property type="molecule type" value="Genomic_DNA"/>
</dbReference>
<dbReference type="InterPro" id="IPR011297">
    <property type="entry name" value="PTS_IIABC_b_glu"/>
</dbReference>
<feature type="domain" description="PTS EIIB type-1" evidence="19">
    <location>
        <begin position="4"/>
        <end position="86"/>
    </location>
</feature>
<comment type="catalytic activity">
    <reaction evidence="13">
        <text>N(pros)-phospho-L-histidyl-[protein](out) + sucrose = sucrose 6(G)-phosphate(in) + L-histidyl-[protein]</text>
        <dbReference type="Rhea" id="RHEA:49236"/>
        <dbReference type="Rhea" id="RHEA-COMP:9745"/>
        <dbReference type="Rhea" id="RHEA-COMP:9746"/>
        <dbReference type="ChEBI" id="CHEBI:17992"/>
        <dbReference type="ChEBI" id="CHEBI:29979"/>
        <dbReference type="ChEBI" id="CHEBI:64837"/>
        <dbReference type="ChEBI" id="CHEBI:91002"/>
        <dbReference type="EC" id="2.7.1.211"/>
    </reaction>
</comment>
<evidence type="ECO:0000256" key="15">
    <source>
        <dbReference type="ARBA" id="ARBA00081008"/>
    </source>
</evidence>
<dbReference type="InterPro" id="IPR050558">
    <property type="entry name" value="PTS_Sugar-Specific_Components"/>
</dbReference>
<protein>
    <recommendedName>
        <fullName evidence="14">PTS system sucrose-specific EIIBCA component</fullName>
        <ecNumber evidence="11">2.7.1.211</ecNumber>
    </recommendedName>
    <alternativeName>
        <fullName evidence="15">EIIBCA-Scr</fullName>
    </alternativeName>
</protein>
<feature type="active site" description="Phosphocysteine intermediate; for EIIB activity" evidence="16">
    <location>
        <position position="26"/>
    </location>
</feature>
<evidence type="ECO:0000256" key="6">
    <source>
        <dbReference type="ARBA" id="ARBA00022683"/>
    </source>
</evidence>
<keyword evidence="6" id="KW-0598">Phosphotransferase system</keyword>
<evidence type="ECO:0000256" key="8">
    <source>
        <dbReference type="ARBA" id="ARBA00022777"/>
    </source>
</evidence>
<sequence>MNNNELAKKILDGVGGKENISDVFHCATRLRFRLKDKHLAAKSELNKIPKIIQIVQSGGQYQVVIGNEVSTVYESLIEVMGGEVTSGDTGNEKQGIVAKIIDIVSSIFTPFLTVLAGTGVLKGFLSLAVFLSPGFAETGTYILLNAAGDAFFRFLPIAIAFTAAKKFKTNQYIAMALAMAMVYPIENTADLTFVGLPVIYGAGYTSTVFPIILAVFIQRYVEGFFKKIVPKFLVFGVTLMTLVIMVPFTYLLIGPLGTIIGSILSKGVNGLYEFSPLLTGIALGGLWQILVVFGMHWGFVPLTLLNFSTLGYDRLLPMSIAGVIAQSGAAFGVFLKSRNKNLKSLAVSSSLTALFGITEPAVYGVTLPLKKPFVAASIGGAVGGGIIAFFGVKSFAFSASILAIPNMIGRNGVESSATIGVIGLAVAFIIAATLSFIFGFDETTQDEKLANELVEGEAVTIDGKITVFSPMNGKILSLESIDDPVFSSGSMGKGVAILPEQGRVTSPVNGKVTLLFPTKHAIGITSEEGAEILIHVGMDTVELNGEGFTPLVKQGDVVTLGEELLLFDEQFLKAQGKSTVTPIVITNSTNYKNLQLVAGDTILAGEKLFVNE</sequence>
<dbReference type="PANTHER" id="PTHR30175:SF1">
    <property type="entry name" value="PTS SYSTEM ARBUTIN-, CELLOBIOSE-, AND SALICIN-SPECIFIC EIIBC COMPONENT-RELATED"/>
    <property type="match status" value="1"/>
</dbReference>
<comment type="caution">
    <text evidence="21">The sequence shown here is derived from an EMBL/GenBank/DDBJ whole genome shotgun (WGS) entry which is preliminary data.</text>
</comment>
<evidence type="ECO:0000256" key="4">
    <source>
        <dbReference type="ARBA" id="ARBA00022597"/>
    </source>
</evidence>
<reference evidence="21 22" key="1">
    <citation type="submission" date="2019-07" db="EMBL/GenBank/DDBJ databases">
        <title>Whole genome shotgun sequence of Enterococcus thailandicus NBRC 101867.</title>
        <authorList>
            <person name="Hosoyama A."/>
            <person name="Uohara A."/>
            <person name="Ohji S."/>
            <person name="Ichikawa N."/>
        </authorList>
    </citation>
    <scope>NUCLEOTIDE SEQUENCE [LARGE SCALE GENOMIC DNA]</scope>
    <source>
        <strain evidence="21 22">NBRC 101867</strain>
    </source>
</reference>
<dbReference type="OrthoDB" id="9769191at2"/>
<keyword evidence="8" id="KW-0418">Kinase</keyword>
<gene>
    <name evidence="21" type="ORF">ETH01_25250</name>
</gene>
<comment type="subcellular location">
    <subcellularLocation>
        <location evidence="1">Cell membrane</location>
        <topology evidence="1">Multi-pass membrane protein</topology>
    </subcellularLocation>
</comment>
<dbReference type="SUPFAM" id="SSF55604">
    <property type="entry name" value="Glucose permease domain IIB"/>
    <property type="match status" value="1"/>
</dbReference>
<organism evidence="21 22">
    <name type="scientific">Enterococcus thailandicus</name>
    <dbReference type="NCBI Taxonomy" id="417368"/>
    <lineage>
        <taxon>Bacteria</taxon>
        <taxon>Bacillati</taxon>
        <taxon>Bacillota</taxon>
        <taxon>Bacilli</taxon>
        <taxon>Lactobacillales</taxon>
        <taxon>Enterococcaceae</taxon>
        <taxon>Enterococcus</taxon>
    </lineage>
</organism>
<dbReference type="InterPro" id="IPR013013">
    <property type="entry name" value="PTS_EIIC_1"/>
</dbReference>
<keyword evidence="9 17" id="KW-1133">Transmembrane helix</keyword>
<feature type="transmembrane region" description="Helical" evidence="17">
    <location>
        <begin position="198"/>
        <end position="220"/>
    </location>
</feature>
<feature type="transmembrane region" description="Helical" evidence="17">
    <location>
        <begin position="232"/>
        <end position="253"/>
    </location>
</feature>
<dbReference type="Pfam" id="PF00367">
    <property type="entry name" value="PTS_EIIB"/>
    <property type="match status" value="1"/>
</dbReference>
<evidence type="ECO:0000256" key="16">
    <source>
        <dbReference type="PROSITE-ProRule" id="PRU00421"/>
    </source>
</evidence>
<dbReference type="InterPro" id="IPR011055">
    <property type="entry name" value="Dup_hybrid_motif"/>
</dbReference>
<evidence type="ECO:0000259" key="18">
    <source>
        <dbReference type="PROSITE" id="PS51093"/>
    </source>
</evidence>
<feature type="domain" description="PTS EIIA type-1" evidence="18">
    <location>
        <begin position="483"/>
        <end position="587"/>
    </location>
</feature>
<dbReference type="Gene3D" id="3.30.1360.60">
    <property type="entry name" value="Glucose permease domain IIB"/>
    <property type="match status" value="1"/>
</dbReference>
<evidence type="ECO:0000256" key="5">
    <source>
        <dbReference type="ARBA" id="ARBA00022679"/>
    </source>
</evidence>
<dbReference type="SUPFAM" id="SSF51261">
    <property type="entry name" value="Duplicated hybrid motif"/>
    <property type="match status" value="1"/>
</dbReference>
<feature type="transmembrane region" description="Helical" evidence="17">
    <location>
        <begin position="347"/>
        <end position="366"/>
    </location>
</feature>
<evidence type="ECO:0000256" key="13">
    <source>
        <dbReference type="ARBA" id="ARBA00048931"/>
    </source>
</evidence>
<evidence type="ECO:0000256" key="3">
    <source>
        <dbReference type="ARBA" id="ARBA00022475"/>
    </source>
</evidence>
<dbReference type="PROSITE" id="PS51098">
    <property type="entry name" value="PTS_EIIB_TYPE_1"/>
    <property type="match status" value="1"/>
</dbReference>
<dbReference type="EC" id="2.7.1.211" evidence="11"/>
<dbReference type="Gene3D" id="2.70.70.10">
    <property type="entry name" value="Glucose Permease (Domain IIA)"/>
    <property type="match status" value="1"/>
</dbReference>
<dbReference type="InterPro" id="IPR001127">
    <property type="entry name" value="PTS_EIIA_1_perm"/>
</dbReference>
<dbReference type="NCBIfam" id="TIGR00830">
    <property type="entry name" value="PTBA"/>
    <property type="match status" value="1"/>
</dbReference>
<feature type="domain" description="PTS EIIC type-1" evidence="20">
    <location>
        <begin position="102"/>
        <end position="454"/>
    </location>
</feature>
<evidence type="ECO:0000256" key="1">
    <source>
        <dbReference type="ARBA" id="ARBA00004651"/>
    </source>
</evidence>
<evidence type="ECO:0000256" key="9">
    <source>
        <dbReference type="ARBA" id="ARBA00022989"/>
    </source>
</evidence>
<dbReference type="GO" id="GO:0090589">
    <property type="term" value="F:protein-phosphocysteine-trehalose phosphotransferase system transporter activity"/>
    <property type="evidence" value="ECO:0007669"/>
    <property type="project" value="TreeGrafter"/>
</dbReference>
<dbReference type="GO" id="GO:0015771">
    <property type="term" value="P:trehalose transport"/>
    <property type="evidence" value="ECO:0007669"/>
    <property type="project" value="TreeGrafter"/>
</dbReference>
<dbReference type="GO" id="GO:0005886">
    <property type="term" value="C:plasma membrane"/>
    <property type="evidence" value="ECO:0007669"/>
    <property type="project" value="UniProtKB-SubCell"/>
</dbReference>
<dbReference type="GO" id="GO:0008982">
    <property type="term" value="F:protein-N(PI)-phosphohistidine-sugar phosphotransferase activity"/>
    <property type="evidence" value="ECO:0007669"/>
    <property type="project" value="InterPro"/>
</dbReference>
<accession>A0A510WGF3</accession>
<evidence type="ECO:0000313" key="22">
    <source>
        <dbReference type="Proteomes" id="UP000321361"/>
    </source>
</evidence>
<dbReference type="CDD" id="cd00212">
    <property type="entry name" value="PTS_IIB_glc"/>
    <property type="match status" value="1"/>
</dbReference>
<keyword evidence="5" id="KW-0808">Transferase</keyword>
<dbReference type="PROSITE" id="PS51093">
    <property type="entry name" value="PTS_EIIA_TYPE_1"/>
    <property type="match status" value="1"/>
</dbReference>
<dbReference type="InterPro" id="IPR003352">
    <property type="entry name" value="PTS_EIIC"/>
</dbReference>
<dbReference type="InterPro" id="IPR018113">
    <property type="entry name" value="PTrfase_EIIB_Cys"/>
</dbReference>
<dbReference type="FunFam" id="3.30.1360.60:FF:000001">
    <property type="entry name" value="PTS system glucose-specific IIBC component PtsG"/>
    <property type="match status" value="1"/>
</dbReference>
<evidence type="ECO:0000256" key="11">
    <source>
        <dbReference type="ARBA" id="ARBA00044053"/>
    </source>
</evidence>
<keyword evidence="4" id="KW-0762">Sugar transport</keyword>
<dbReference type="PROSITE" id="PS01035">
    <property type="entry name" value="PTS_EIIB_TYPE_1_CYS"/>
    <property type="match status" value="1"/>
</dbReference>
<dbReference type="InterPro" id="IPR036878">
    <property type="entry name" value="Glu_permease_IIB"/>
</dbReference>
<dbReference type="GO" id="GO:0016301">
    <property type="term" value="F:kinase activity"/>
    <property type="evidence" value="ECO:0007669"/>
    <property type="project" value="UniProtKB-KW"/>
</dbReference>
<dbReference type="AlphaFoldDB" id="A0A510WGF3"/>
<comment type="function">
    <text evidence="12">The phosphoenolpyruvate-dependent sugar phosphotransferase system (sugar PTS), a major carbohydrate active transport system, catalyzes the phosphorylation of incoming sugar substrates concomitantly with their translocation across the cell membrane. This system is involved in sucrose transport.</text>
</comment>
<feature type="transmembrane region" description="Helical" evidence="17">
    <location>
        <begin position="142"/>
        <end position="163"/>
    </location>
</feature>
<dbReference type="GO" id="GO:0009401">
    <property type="term" value="P:phosphoenolpyruvate-dependent sugar phosphotransferase system"/>
    <property type="evidence" value="ECO:0007669"/>
    <property type="project" value="UniProtKB-KW"/>
</dbReference>
<dbReference type="RefSeq" id="WP_071868311.1">
    <property type="nucleotide sequence ID" value="NZ_BJUG01000020.1"/>
</dbReference>
<dbReference type="PANTHER" id="PTHR30175">
    <property type="entry name" value="PHOSPHOTRANSFERASE SYSTEM TRANSPORT PROTEIN"/>
    <property type="match status" value="1"/>
</dbReference>
<evidence type="ECO:0000259" key="19">
    <source>
        <dbReference type="PROSITE" id="PS51098"/>
    </source>
</evidence>
<keyword evidence="3" id="KW-1003">Cell membrane</keyword>
<dbReference type="FunFam" id="2.70.70.10:FF:000001">
    <property type="entry name" value="PTS system glucose-specific IIA component"/>
    <property type="match status" value="1"/>
</dbReference>
<feature type="transmembrane region" description="Helical" evidence="17">
    <location>
        <begin position="416"/>
        <end position="440"/>
    </location>
</feature>
<proteinExistence type="predicted"/>